<dbReference type="SMART" id="SM01126">
    <property type="entry name" value="DDE_Tnp_IS1595"/>
    <property type="match status" value="1"/>
</dbReference>
<name>A0A7W4PLW7_9PROT</name>
<dbReference type="NCBIfam" id="NF033547">
    <property type="entry name" value="transpos_IS1595"/>
    <property type="match status" value="1"/>
</dbReference>
<dbReference type="EMBL" id="JABEQM010000011">
    <property type="protein sequence ID" value="MBB2202570.1"/>
    <property type="molecule type" value="Genomic_DNA"/>
</dbReference>
<evidence type="ECO:0000259" key="1">
    <source>
        <dbReference type="SMART" id="SM01126"/>
    </source>
</evidence>
<proteinExistence type="predicted"/>
<dbReference type="Pfam" id="PF12762">
    <property type="entry name" value="DDE_Tnp_IS1595"/>
    <property type="match status" value="1"/>
</dbReference>
<evidence type="ECO:0000313" key="3">
    <source>
        <dbReference type="Proteomes" id="UP000578030"/>
    </source>
</evidence>
<comment type="caution">
    <text evidence="2">The sequence shown here is derived from an EMBL/GenBank/DDBJ whole genome shotgun (WGS) entry which is preliminary data.</text>
</comment>
<dbReference type="InterPro" id="IPR053164">
    <property type="entry name" value="IS1016-like_transposase"/>
</dbReference>
<dbReference type="PANTHER" id="PTHR47163">
    <property type="entry name" value="DDE_TNP_IS1595 DOMAIN-CONTAINING PROTEIN"/>
    <property type="match status" value="1"/>
</dbReference>
<dbReference type="AlphaFoldDB" id="A0A7W4PLW7"/>
<accession>A0A7W4PLW7</accession>
<protein>
    <submittedName>
        <fullName evidence="2">IS1595 family transposase</fullName>
    </submittedName>
</protein>
<gene>
    <name evidence="2" type="ORF">HLH28_13485</name>
</gene>
<feature type="domain" description="ISXO2-like transposase" evidence="1">
    <location>
        <begin position="26"/>
        <end position="169"/>
    </location>
</feature>
<evidence type="ECO:0000313" key="2">
    <source>
        <dbReference type="EMBL" id="MBB2202570.1"/>
    </source>
</evidence>
<sequence>MDVTYKTAWFMTHRIREAMRTETFSPMGGSGKVVEADETYIGRKAGIPVRRGYAHKRAVVSLVERGGKVRSFHIDKATAATVAPITQANIDKETRLMTDESSIYTKLGKDYQEHQSVNHSANEYVRGDAHTNTIEGFFSIFKRGFKGIYQHCGENHLHRYLAEFDFRYNNRIKLGVDDTMRMNAAIKQAEGKRLTYRRIKRTD</sequence>
<dbReference type="Proteomes" id="UP000578030">
    <property type="component" value="Unassembled WGS sequence"/>
</dbReference>
<keyword evidence="3" id="KW-1185">Reference proteome</keyword>
<reference evidence="2 3" key="1">
    <citation type="submission" date="2020-04" db="EMBL/GenBank/DDBJ databases">
        <title>Description of novel Gluconacetobacter.</title>
        <authorList>
            <person name="Sombolestani A."/>
        </authorList>
    </citation>
    <scope>NUCLEOTIDE SEQUENCE [LARGE SCALE GENOMIC DNA]</scope>
    <source>
        <strain evidence="2 3">LMG 27802</strain>
    </source>
</reference>
<organism evidence="2 3">
    <name type="scientific">Gluconacetobacter tumulisoli</name>
    <dbReference type="NCBI Taxonomy" id="1286189"/>
    <lineage>
        <taxon>Bacteria</taxon>
        <taxon>Pseudomonadati</taxon>
        <taxon>Pseudomonadota</taxon>
        <taxon>Alphaproteobacteria</taxon>
        <taxon>Acetobacterales</taxon>
        <taxon>Acetobacteraceae</taxon>
        <taxon>Gluconacetobacter</taxon>
    </lineage>
</organism>
<dbReference type="PANTHER" id="PTHR47163:SF2">
    <property type="entry name" value="SI:DKEY-17M8.2"/>
    <property type="match status" value="1"/>
</dbReference>
<dbReference type="InterPro" id="IPR024445">
    <property type="entry name" value="Tnp_ISXO2-like"/>
</dbReference>